<feature type="domain" description="Ku" evidence="4">
    <location>
        <begin position="54"/>
        <end position="183"/>
    </location>
</feature>
<keyword evidence="1 2" id="KW-0238">DNA-binding</keyword>
<feature type="region of interest" description="Disordered" evidence="3">
    <location>
        <begin position="255"/>
        <end position="307"/>
    </location>
</feature>
<dbReference type="SMART" id="SM00559">
    <property type="entry name" value="Ku78"/>
    <property type="match status" value="1"/>
</dbReference>
<comment type="subunit">
    <text evidence="2">Homodimer. Interacts with LigD.</text>
</comment>
<dbReference type="SUPFAM" id="SSF100939">
    <property type="entry name" value="SPOC domain-like"/>
    <property type="match status" value="1"/>
</dbReference>
<evidence type="ECO:0000313" key="6">
    <source>
        <dbReference type="EMBL" id="PLR08716.1"/>
    </source>
</evidence>
<dbReference type="KEGG" id="cfh:C1707_21165"/>
<dbReference type="CDD" id="cd00789">
    <property type="entry name" value="KU_like"/>
    <property type="match status" value="1"/>
</dbReference>
<accession>A0A2N5CP55</accession>
<name>A0A2N5CP55_9CAUL</name>
<gene>
    <name evidence="2" type="primary">ku</name>
    <name evidence="5" type="ORF">C1707_21165</name>
    <name evidence="6" type="ORF">CFHF_19900</name>
</gene>
<proteinExistence type="inferred from homology"/>
<dbReference type="Pfam" id="PF02735">
    <property type="entry name" value="Ku"/>
    <property type="match status" value="1"/>
</dbReference>
<dbReference type="OrthoDB" id="9780854at2"/>
<dbReference type="InterPro" id="IPR009187">
    <property type="entry name" value="Prok_Ku"/>
</dbReference>
<dbReference type="PANTHER" id="PTHR41251:SF1">
    <property type="entry name" value="NON-HOMOLOGOUS END JOINING PROTEIN KU"/>
    <property type="match status" value="1"/>
</dbReference>
<evidence type="ECO:0000313" key="7">
    <source>
        <dbReference type="Proteomes" id="UP000234483"/>
    </source>
</evidence>
<reference evidence="6 7" key="1">
    <citation type="submission" date="2017-12" db="EMBL/GenBank/DDBJ databases">
        <title>The genome sequence of Caulobacter flavus CGMCC1 15093.</title>
        <authorList>
            <person name="Gao J."/>
            <person name="Mao X."/>
            <person name="Sun J."/>
        </authorList>
    </citation>
    <scope>NUCLEOTIDE SEQUENCE [LARGE SCALE GENOMIC DNA]</scope>
    <source>
        <strain evidence="6 7">CGMCC1 15093</strain>
    </source>
</reference>
<comment type="function">
    <text evidence="2">With LigD forms a non-homologous end joining (NHEJ) DNA repair enzyme, which repairs dsDNA breaks with reduced fidelity. Binds linear dsDNA with 5'- and 3'- overhangs but not closed circular dsDNA nor ssDNA. Recruits and stimulates the ligase activity of LigD.</text>
</comment>
<dbReference type="GO" id="GO:0006310">
    <property type="term" value="P:DNA recombination"/>
    <property type="evidence" value="ECO:0007669"/>
    <property type="project" value="UniProtKB-KW"/>
</dbReference>
<dbReference type="InterPro" id="IPR016194">
    <property type="entry name" value="SPOC-like_C_dom_sf"/>
</dbReference>
<dbReference type="NCBIfam" id="TIGR02772">
    <property type="entry name" value="Ku_bact"/>
    <property type="match status" value="1"/>
</dbReference>
<evidence type="ECO:0000259" key="4">
    <source>
        <dbReference type="SMART" id="SM00559"/>
    </source>
</evidence>
<dbReference type="Proteomes" id="UP000281192">
    <property type="component" value="Chromosome"/>
</dbReference>
<dbReference type="EMBL" id="CP026100">
    <property type="protein sequence ID" value="AYV48567.1"/>
    <property type="molecule type" value="Genomic_DNA"/>
</dbReference>
<dbReference type="RefSeq" id="WP_101714674.1">
    <property type="nucleotide sequence ID" value="NZ_CP026100.1"/>
</dbReference>
<dbReference type="Gene3D" id="2.40.290.10">
    <property type="match status" value="1"/>
</dbReference>
<protein>
    <recommendedName>
        <fullName evidence="2">Non-homologous end joining protein Ku</fullName>
    </recommendedName>
</protein>
<evidence type="ECO:0000256" key="1">
    <source>
        <dbReference type="ARBA" id="ARBA00023125"/>
    </source>
</evidence>
<dbReference type="EMBL" id="PJRQ01000041">
    <property type="protein sequence ID" value="PLR08716.1"/>
    <property type="molecule type" value="Genomic_DNA"/>
</dbReference>
<keyword evidence="2" id="KW-0233">DNA recombination</keyword>
<sequence>MAYRPTWQGHLRLSLVTCPVALYTATSSGGEVHFNLINPETNNRIKMVTTDPDTGPIERSKLVKGYEVSKGEYILLTQDEINDVKLESTKTIDIERFVPAEDIDRRYWDNPYYLAPDGKLAQEAFAVIRESMARSGQIALGRVVMSTRERLLALEPSGKGILAYTLRTDAEVRDEKEVFGSISDKDADPQMIAIAQKIIEQKEGPFDPSQFVDRYEEALKDLIKAKQKGHKVAKVEEPEDTNVIDLMAALRASLGGDGAPKSGGEKASTAQASSKAAGKTAAKAKTPAKAKAKPKASTGQGRTRKAG</sequence>
<dbReference type="PANTHER" id="PTHR41251">
    <property type="entry name" value="NON-HOMOLOGOUS END JOINING PROTEIN KU"/>
    <property type="match status" value="1"/>
</dbReference>
<dbReference type="GO" id="GO:0006303">
    <property type="term" value="P:double-strand break repair via nonhomologous end joining"/>
    <property type="evidence" value="ECO:0007669"/>
    <property type="project" value="UniProtKB-UniRule"/>
</dbReference>
<organism evidence="6 7">
    <name type="scientific">Caulobacter flavus</name>
    <dbReference type="NCBI Taxonomy" id="1679497"/>
    <lineage>
        <taxon>Bacteria</taxon>
        <taxon>Pseudomonadati</taxon>
        <taxon>Pseudomonadota</taxon>
        <taxon>Alphaproteobacteria</taxon>
        <taxon>Caulobacterales</taxon>
        <taxon>Caulobacteraceae</taxon>
        <taxon>Caulobacter</taxon>
    </lineage>
</organism>
<dbReference type="GO" id="GO:0003690">
    <property type="term" value="F:double-stranded DNA binding"/>
    <property type="evidence" value="ECO:0007669"/>
    <property type="project" value="UniProtKB-UniRule"/>
</dbReference>
<dbReference type="PIRSF" id="PIRSF006493">
    <property type="entry name" value="Prok_Ku"/>
    <property type="match status" value="1"/>
</dbReference>
<dbReference type="InterPro" id="IPR006164">
    <property type="entry name" value="DNA_bd_Ku70/Ku80"/>
</dbReference>
<comment type="similarity">
    <text evidence="2">Belongs to the prokaryotic Ku family.</text>
</comment>
<reference evidence="5 8" key="2">
    <citation type="submission" date="2018-01" db="EMBL/GenBank/DDBJ databases">
        <title>Complete genome sequence of Caulobacter flavus RHGG3.</title>
        <authorList>
            <person name="Yang E."/>
        </authorList>
    </citation>
    <scope>NUCLEOTIDE SEQUENCE [LARGE SCALE GENOMIC DNA]</scope>
    <source>
        <strain evidence="5 8">RHGG3</strain>
    </source>
</reference>
<evidence type="ECO:0000313" key="8">
    <source>
        <dbReference type="Proteomes" id="UP000281192"/>
    </source>
</evidence>
<dbReference type="Proteomes" id="UP000234483">
    <property type="component" value="Unassembled WGS sequence"/>
</dbReference>
<evidence type="ECO:0000313" key="5">
    <source>
        <dbReference type="EMBL" id="AYV48567.1"/>
    </source>
</evidence>
<keyword evidence="2" id="KW-0227">DNA damage</keyword>
<keyword evidence="2" id="KW-0234">DNA repair</keyword>
<keyword evidence="8" id="KW-1185">Reference proteome</keyword>
<evidence type="ECO:0000256" key="2">
    <source>
        <dbReference type="HAMAP-Rule" id="MF_01875"/>
    </source>
</evidence>
<evidence type="ECO:0000256" key="3">
    <source>
        <dbReference type="SAM" id="MobiDB-lite"/>
    </source>
</evidence>
<dbReference type="HAMAP" id="MF_01875">
    <property type="entry name" value="Prokaryotic_Ku"/>
    <property type="match status" value="1"/>
</dbReference>
<feature type="compositionally biased region" description="Low complexity" evidence="3">
    <location>
        <begin position="266"/>
        <end position="285"/>
    </location>
</feature>
<dbReference type="AlphaFoldDB" id="A0A2N5CP55"/>